<evidence type="ECO:0000256" key="5">
    <source>
        <dbReference type="ARBA" id="ARBA00023180"/>
    </source>
</evidence>
<name>A0AAV2GJ86_9ROSI</name>
<evidence type="ECO:0000256" key="8">
    <source>
        <dbReference type="PIRSR" id="PIRSR001093-1"/>
    </source>
</evidence>
<dbReference type="Proteomes" id="UP001497516">
    <property type="component" value="Chromosome 9"/>
</dbReference>
<dbReference type="SUPFAM" id="SSF51445">
    <property type="entry name" value="(Trans)glycosidases"/>
    <property type="match status" value="1"/>
</dbReference>
<evidence type="ECO:0000259" key="10">
    <source>
        <dbReference type="Pfam" id="PF00728"/>
    </source>
</evidence>
<dbReference type="Pfam" id="PF14845">
    <property type="entry name" value="Glycohydro_20b2"/>
    <property type="match status" value="1"/>
</dbReference>
<dbReference type="Gene3D" id="3.30.379.10">
    <property type="entry name" value="Chitobiase/beta-hexosaminidase domain 2-like"/>
    <property type="match status" value="1"/>
</dbReference>
<dbReference type="GO" id="GO:0030203">
    <property type="term" value="P:glycosaminoglycan metabolic process"/>
    <property type="evidence" value="ECO:0007669"/>
    <property type="project" value="TreeGrafter"/>
</dbReference>
<evidence type="ECO:0000256" key="9">
    <source>
        <dbReference type="SAM" id="SignalP"/>
    </source>
</evidence>
<dbReference type="InterPro" id="IPR029019">
    <property type="entry name" value="HEX_eukaryotic_N"/>
</dbReference>
<sequence length="598" mass="66134">MTSHPIATSHVFSTILTALLLLIHSSATALPLPVNVWPKPTSISWSSPYTIATLSPAFQFDSPTSPSNHYLSAAVARYHRLISSERHRPISDTTTTTTNFFSTSPTPLQSLSISVADLAAPLIHGVDESYTLSIPPNYLSATANLSAATVWGAMRGLETFSQLVWGRRRRVPVGLEIRDAPLFGHRGFLLDTSRNFYPVEDILRTIKAMSHNKMNVFHWHITDSHSFPLELPSEPGLAAKGAYGRGMRYSVADVGRVVQYGYEHGVRVVPEVDTPAHTGSWAGAYPDIITCADKFWWPAGSPWADRLAAEPGTGQLNPLHPKTYEVVGNVINDIASMFPEPFFHGGADEVTPGCWKADPSIQSFLSQQNGTLSQILETFINKTLPIITSHNKTAVYWEDVILAPDVKVNNPAVFPPEHTVFQTWNNGPNNTKLLTAAGYRVIVSSWEFYYLDCGHGDFLGNDSQYDRPPTSSDVDSNGGSWCGPYKTWQKVYNYDITHGLSEVEKGRVLGAEVALWSEQADGAVLDARVWPRAAAMAEAMWSGNRDEKGVKRYAEATDRLNEWRYRMVGRGIMAEPIQPLWCLRNPGMCNTVKPFVAQ</sequence>
<proteinExistence type="inferred from homology"/>
<keyword evidence="13" id="KW-1185">Reference proteome</keyword>
<dbReference type="GO" id="GO:0005975">
    <property type="term" value="P:carbohydrate metabolic process"/>
    <property type="evidence" value="ECO:0007669"/>
    <property type="project" value="InterPro"/>
</dbReference>
<dbReference type="AlphaFoldDB" id="A0AAV2GJ86"/>
<evidence type="ECO:0000256" key="4">
    <source>
        <dbReference type="ARBA" id="ARBA00022801"/>
    </source>
</evidence>
<feature type="active site" description="Proton donor" evidence="8">
    <location>
        <position position="349"/>
    </location>
</feature>
<dbReference type="GO" id="GO:0004563">
    <property type="term" value="F:beta-N-acetylhexosaminidase activity"/>
    <property type="evidence" value="ECO:0007669"/>
    <property type="project" value="UniProtKB-EC"/>
</dbReference>
<dbReference type="GO" id="GO:0016020">
    <property type="term" value="C:membrane"/>
    <property type="evidence" value="ECO:0007669"/>
    <property type="project" value="TreeGrafter"/>
</dbReference>
<dbReference type="InterPro" id="IPR025705">
    <property type="entry name" value="Beta_hexosaminidase_sua/sub"/>
</dbReference>
<evidence type="ECO:0000259" key="11">
    <source>
        <dbReference type="Pfam" id="PF14845"/>
    </source>
</evidence>
<evidence type="ECO:0000313" key="12">
    <source>
        <dbReference type="EMBL" id="CAL1409763.1"/>
    </source>
</evidence>
<accession>A0AAV2GJ86</accession>
<dbReference type="FunFam" id="3.20.20.80:FF:000063">
    <property type="entry name" value="Beta-hexosaminidase"/>
    <property type="match status" value="1"/>
</dbReference>
<feature type="signal peptide" evidence="9">
    <location>
        <begin position="1"/>
        <end position="29"/>
    </location>
</feature>
<evidence type="ECO:0000256" key="6">
    <source>
        <dbReference type="ARBA" id="ARBA00023295"/>
    </source>
</evidence>
<feature type="domain" description="Beta-hexosaminidase eukaryotic type N-terminal" evidence="11">
    <location>
        <begin position="36"/>
        <end position="163"/>
    </location>
</feature>
<dbReference type="PIRSF" id="PIRSF001093">
    <property type="entry name" value="B-hxosamndse_ab_euk"/>
    <property type="match status" value="1"/>
</dbReference>
<organism evidence="12 13">
    <name type="scientific">Linum trigynum</name>
    <dbReference type="NCBI Taxonomy" id="586398"/>
    <lineage>
        <taxon>Eukaryota</taxon>
        <taxon>Viridiplantae</taxon>
        <taxon>Streptophyta</taxon>
        <taxon>Embryophyta</taxon>
        <taxon>Tracheophyta</taxon>
        <taxon>Spermatophyta</taxon>
        <taxon>Magnoliopsida</taxon>
        <taxon>eudicotyledons</taxon>
        <taxon>Gunneridae</taxon>
        <taxon>Pentapetalae</taxon>
        <taxon>rosids</taxon>
        <taxon>fabids</taxon>
        <taxon>Malpighiales</taxon>
        <taxon>Linaceae</taxon>
        <taxon>Linum</taxon>
    </lineage>
</organism>
<dbReference type="EC" id="3.2.1.52" evidence="7"/>
<keyword evidence="5" id="KW-0325">Glycoprotein</keyword>
<evidence type="ECO:0000256" key="2">
    <source>
        <dbReference type="ARBA" id="ARBA00006285"/>
    </source>
</evidence>
<feature type="chain" id="PRO_5043909502" description="Beta-hexosaminidase" evidence="9">
    <location>
        <begin position="30"/>
        <end position="598"/>
    </location>
</feature>
<dbReference type="InterPro" id="IPR029018">
    <property type="entry name" value="Hex-like_dom2"/>
</dbReference>
<dbReference type="CDD" id="cd06562">
    <property type="entry name" value="GH20_HexA_HexB-like"/>
    <property type="match status" value="1"/>
</dbReference>
<keyword evidence="3 9" id="KW-0732">Signal</keyword>
<comment type="similarity">
    <text evidence="2 7">Belongs to the glycosyl hydrolase 20 family.</text>
</comment>
<keyword evidence="6 7" id="KW-0326">Glycosidase</keyword>
<evidence type="ECO:0000256" key="7">
    <source>
        <dbReference type="PIRNR" id="PIRNR001093"/>
    </source>
</evidence>
<dbReference type="Pfam" id="PF00728">
    <property type="entry name" value="Glyco_hydro_20"/>
    <property type="match status" value="1"/>
</dbReference>
<dbReference type="PANTHER" id="PTHR22600">
    <property type="entry name" value="BETA-HEXOSAMINIDASE"/>
    <property type="match status" value="1"/>
</dbReference>
<protein>
    <recommendedName>
        <fullName evidence="7">Beta-hexosaminidase</fullName>
        <ecNumber evidence="7">3.2.1.52</ecNumber>
    </recommendedName>
</protein>
<keyword evidence="4 7" id="KW-0378">Hydrolase</keyword>
<dbReference type="EMBL" id="OZ034822">
    <property type="protein sequence ID" value="CAL1409763.1"/>
    <property type="molecule type" value="Genomic_DNA"/>
</dbReference>
<dbReference type="PANTHER" id="PTHR22600:SF26">
    <property type="entry name" value="BETA-N-ACETYLHEXOSAMINIDASE"/>
    <property type="match status" value="1"/>
</dbReference>
<dbReference type="Gene3D" id="3.20.20.80">
    <property type="entry name" value="Glycosidases"/>
    <property type="match status" value="1"/>
</dbReference>
<reference evidence="12 13" key="1">
    <citation type="submission" date="2024-04" db="EMBL/GenBank/DDBJ databases">
        <authorList>
            <person name="Fracassetti M."/>
        </authorList>
    </citation>
    <scope>NUCLEOTIDE SEQUENCE [LARGE SCALE GENOMIC DNA]</scope>
</reference>
<feature type="domain" description="Glycoside hydrolase family 20 catalytic" evidence="10">
    <location>
        <begin position="183"/>
        <end position="543"/>
    </location>
</feature>
<dbReference type="SUPFAM" id="SSF55545">
    <property type="entry name" value="beta-N-acetylhexosaminidase-like domain"/>
    <property type="match status" value="1"/>
</dbReference>
<dbReference type="InterPro" id="IPR015883">
    <property type="entry name" value="Glyco_hydro_20_cat"/>
</dbReference>
<evidence type="ECO:0000256" key="3">
    <source>
        <dbReference type="ARBA" id="ARBA00022729"/>
    </source>
</evidence>
<gene>
    <name evidence="12" type="ORF">LTRI10_LOCUS49235</name>
</gene>
<dbReference type="PRINTS" id="PR00738">
    <property type="entry name" value="GLHYDRLASE20"/>
</dbReference>
<evidence type="ECO:0000313" key="13">
    <source>
        <dbReference type="Proteomes" id="UP001497516"/>
    </source>
</evidence>
<dbReference type="InterPro" id="IPR017853">
    <property type="entry name" value="GH"/>
</dbReference>
<comment type="catalytic activity">
    <reaction evidence="1 7">
        <text>Hydrolysis of terminal non-reducing N-acetyl-D-hexosamine residues in N-acetyl-beta-D-hexosaminides.</text>
        <dbReference type="EC" id="3.2.1.52"/>
    </reaction>
</comment>
<evidence type="ECO:0000256" key="1">
    <source>
        <dbReference type="ARBA" id="ARBA00001231"/>
    </source>
</evidence>